<reference evidence="4" key="1">
    <citation type="journal article" date="2011" name="Genome Res.">
        <title>Phylogeny-wide analysis of social amoeba genomes highlights ancient origins for complex intercellular communication.</title>
        <authorList>
            <person name="Heidel A.J."/>
            <person name="Lawal H.M."/>
            <person name="Felder M."/>
            <person name="Schilde C."/>
            <person name="Helps N.R."/>
            <person name="Tunggal B."/>
            <person name="Rivero F."/>
            <person name="John U."/>
            <person name="Schleicher M."/>
            <person name="Eichinger L."/>
            <person name="Platzer M."/>
            <person name="Noegel A.A."/>
            <person name="Schaap P."/>
            <person name="Gloeckner G."/>
        </authorList>
    </citation>
    <scope>NUCLEOTIDE SEQUENCE [LARGE SCALE GENOMIC DNA]</scope>
    <source>
        <strain evidence="4">SH3</strain>
    </source>
</reference>
<protein>
    <recommendedName>
        <fullName evidence="2">Rab GDP dissociation inhibitor</fullName>
    </recommendedName>
</protein>
<proteinExistence type="inferred from homology"/>
<dbReference type="GO" id="GO:0005093">
    <property type="term" value="F:Rab GDP-dissociation inhibitor activity"/>
    <property type="evidence" value="ECO:0007669"/>
    <property type="project" value="InterPro"/>
</dbReference>
<dbReference type="Gene3D" id="3.50.50.60">
    <property type="entry name" value="FAD/NAD(P)-binding domain"/>
    <property type="match status" value="1"/>
</dbReference>
<dbReference type="PRINTS" id="PR00891">
    <property type="entry name" value="RABGDIREP"/>
</dbReference>
<dbReference type="Gene3D" id="1.10.405.10">
    <property type="entry name" value="Guanine Nucleotide Dissociation Inhibitor, domain 1"/>
    <property type="match status" value="1"/>
</dbReference>
<dbReference type="GeneID" id="14869684"/>
<dbReference type="GO" id="GO:0007264">
    <property type="term" value="P:small GTPase-mediated signal transduction"/>
    <property type="evidence" value="ECO:0007669"/>
    <property type="project" value="InterPro"/>
</dbReference>
<dbReference type="OMA" id="FETKAKM"/>
<dbReference type="PANTHER" id="PTHR11787">
    <property type="entry name" value="RAB GDP-DISSOCIATION INHIBITOR"/>
    <property type="match status" value="1"/>
</dbReference>
<evidence type="ECO:0000256" key="2">
    <source>
        <dbReference type="RuleBase" id="RU363124"/>
    </source>
</evidence>
<dbReference type="RefSeq" id="XP_004355101.1">
    <property type="nucleotide sequence ID" value="XM_004355049.1"/>
</dbReference>
<comment type="similarity">
    <text evidence="1 2">Belongs to the Rab GDI family.</text>
</comment>
<evidence type="ECO:0000313" key="3">
    <source>
        <dbReference type="EMBL" id="EGG16627.1"/>
    </source>
</evidence>
<dbReference type="InterPro" id="IPR000806">
    <property type="entry name" value="RabGDI"/>
</dbReference>
<dbReference type="PANTHER" id="PTHR11787:SF8">
    <property type="entry name" value="RAB GDP DISSOCIATION INHIBITOR"/>
    <property type="match status" value="1"/>
</dbReference>
<dbReference type="Pfam" id="PF00996">
    <property type="entry name" value="GDI"/>
    <property type="match status" value="1"/>
</dbReference>
<name>F4Q641_CACFS</name>
<sequence>MDEHYDCIVLGTGLKECIISGLLSVEGKKVLHMDRNGYYGGESASLNLNQLFEKFRAGAKPPPTLGASRDYNIDLIPKFILSSGLLVKMLLHTDVTRYLDFKVVDGSYVYQKPKIQKVPASDSEALSSSLLGFFEKFSCKKFFSFVQNYDEEDPKTHDGLNLKTTTMRAVFAKFGLKADPIDFIGHALCLYLNDEYLDKPAIESFQRMKLYVDSLARYGKSPYIYPMYGLGELPQAFARLSAIYGGTYMLNKPIEKIVSEDGKIKVTSEGETVTADYVVADPSYFPDKVKLTGRVVRSICILNAPVPNSNNNESCQIIIPQKQVGRKSDIYIGVISSPHMVCAKGKYVAIVSTNVETNEPEKELQAAYDLIGPIVEKFTSVSDYFEPIADGRQDKTFLSTSYDATSHFETTCLDVMNLFERILGKPLVLTIHPNLLKEQQQQQQQEEGQQ</sequence>
<dbReference type="KEGG" id="dfa:DFA_07605"/>
<dbReference type="PRINTS" id="PR00892">
    <property type="entry name" value="RABGDI"/>
</dbReference>
<evidence type="ECO:0000256" key="1">
    <source>
        <dbReference type="ARBA" id="ARBA00005593"/>
    </source>
</evidence>
<keyword evidence="4" id="KW-1185">Reference proteome</keyword>
<dbReference type="SUPFAM" id="SSF51905">
    <property type="entry name" value="FAD/NAD(P)-binding domain"/>
    <property type="match status" value="2"/>
</dbReference>
<dbReference type="GO" id="GO:0015031">
    <property type="term" value="P:protein transport"/>
    <property type="evidence" value="ECO:0007669"/>
    <property type="project" value="InterPro"/>
</dbReference>
<dbReference type="EMBL" id="GL883021">
    <property type="protein sequence ID" value="EGG16627.1"/>
    <property type="molecule type" value="Genomic_DNA"/>
</dbReference>
<accession>F4Q641</accession>
<dbReference type="STRING" id="1054147.F4Q641"/>
<evidence type="ECO:0000313" key="4">
    <source>
        <dbReference type="Proteomes" id="UP000007797"/>
    </source>
</evidence>
<dbReference type="Proteomes" id="UP000007797">
    <property type="component" value="Unassembled WGS sequence"/>
</dbReference>
<dbReference type="GO" id="GO:0016192">
    <property type="term" value="P:vesicle-mediated transport"/>
    <property type="evidence" value="ECO:0007669"/>
    <property type="project" value="TreeGrafter"/>
</dbReference>
<dbReference type="FunFam" id="1.10.405.10:FF:000001">
    <property type="entry name" value="Rab GDP dissociation inhibitor"/>
    <property type="match status" value="1"/>
</dbReference>
<dbReference type="InterPro" id="IPR036188">
    <property type="entry name" value="FAD/NAD-bd_sf"/>
</dbReference>
<gene>
    <name evidence="3" type="ORF">DFA_07605</name>
</gene>
<dbReference type="InterPro" id="IPR018203">
    <property type="entry name" value="GDP_dissociation_inhibitor"/>
</dbReference>
<dbReference type="Gene3D" id="3.30.519.10">
    <property type="entry name" value="Guanine Nucleotide Dissociation Inhibitor, domain 2"/>
    <property type="match status" value="1"/>
</dbReference>
<dbReference type="OrthoDB" id="9446342at2759"/>
<dbReference type="GO" id="GO:0005737">
    <property type="term" value="C:cytoplasm"/>
    <property type="evidence" value="ECO:0007669"/>
    <property type="project" value="TreeGrafter"/>
</dbReference>
<dbReference type="AlphaFoldDB" id="F4Q641"/>
<organism evidence="3 4">
    <name type="scientific">Cavenderia fasciculata</name>
    <name type="common">Slime mold</name>
    <name type="synonym">Dictyostelium fasciculatum</name>
    <dbReference type="NCBI Taxonomy" id="261658"/>
    <lineage>
        <taxon>Eukaryota</taxon>
        <taxon>Amoebozoa</taxon>
        <taxon>Evosea</taxon>
        <taxon>Eumycetozoa</taxon>
        <taxon>Dictyostelia</taxon>
        <taxon>Acytosteliales</taxon>
        <taxon>Cavenderiaceae</taxon>
        <taxon>Cavenderia</taxon>
    </lineage>
</organism>